<evidence type="ECO:0000313" key="7">
    <source>
        <dbReference type="EMBL" id="TVP39503.1"/>
    </source>
</evidence>
<dbReference type="InterPro" id="IPR020084">
    <property type="entry name" value="NUDIX_hydrolase_CS"/>
</dbReference>
<evidence type="ECO:0000256" key="4">
    <source>
        <dbReference type="ARBA" id="ARBA00022801"/>
    </source>
</evidence>
<evidence type="ECO:0000256" key="1">
    <source>
        <dbReference type="ARBA" id="ARBA00005582"/>
    </source>
</evidence>
<comment type="similarity">
    <text evidence="1">Belongs to the Nudix hydrolase family.</text>
</comment>
<gene>
    <name evidence="7" type="ORF">NARC_150097</name>
</gene>
<organism evidence="7 8">
    <name type="scientific">Candidatus Nitrosocosmicus arcticus</name>
    <dbReference type="NCBI Taxonomy" id="2035267"/>
    <lineage>
        <taxon>Archaea</taxon>
        <taxon>Nitrososphaerota</taxon>
        <taxon>Nitrososphaeria</taxon>
        <taxon>Nitrososphaerales</taxon>
        <taxon>Nitrososphaeraceae</taxon>
        <taxon>Candidatus Nitrosocosmicus</taxon>
    </lineage>
</organism>
<dbReference type="InterPro" id="IPR015797">
    <property type="entry name" value="NUDIX_hydrolase-like_dom_sf"/>
</dbReference>
<reference evidence="7 8" key="1">
    <citation type="journal article" date="2019" name="Front. Microbiol.">
        <title>Ammonia Oxidation by the Arctic Terrestrial Thaumarchaeote Candidatus Nitrosocosmicus arcticus Is Stimulated by Increasing Temperatures.</title>
        <authorList>
            <person name="Alves R.J.E."/>
            <person name="Kerou M."/>
            <person name="Zappe A."/>
            <person name="Bittner R."/>
            <person name="Abby S.S."/>
            <person name="Schmidt H.A."/>
            <person name="Pfeifer K."/>
            <person name="Schleper C."/>
        </authorList>
    </citation>
    <scope>NUCLEOTIDE SEQUENCE [LARGE SCALE GENOMIC DNA]</scope>
    <source>
        <strain evidence="7 8">Kfb</strain>
    </source>
</reference>
<dbReference type="InterPro" id="IPR003565">
    <property type="entry name" value="Tetra_PHTase"/>
</dbReference>
<dbReference type="PRINTS" id="PR01405">
    <property type="entry name" value="TETRPHPHTASE"/>
</dbReference>
<dbReference type="SUPFAM" id="SSF55811">
    <property type="entry name" value="Nudix"/>
    <property type="match status" value="1"/>
</dbReference>
<dbReference type="GO" id="GO:0000166">
    <property type="term" value="F:nucleotide binding"/>
    <property type="evidence" value="ECO:0007669"/>
    <property type="project" value="UniProtKB-KW"/>
</dbReference>
<dbReference type="Proteomes" id="UP000315289">
    <property type="component" value="Unassembled WGS sequence"/>
</dbReference>
<evidence type="ECO:0000256" key="3">
    <source>
        <dbReference type="ARBA" id="ARBA00022741"/>
    </source>
</evidence>
<dbReference type="RefSeq" id="WP_144733808.1">
    <property type="nucleotide sequence ID" value="NZ_ML675590.1"/>
</dbReference>
<keyword evidence="4 7" id="KW-0378">Hydrolase</keyword>
<name>A0A557SSB3_9ARCH</name>
<sequence length="149" mass="17631">MYDEISAGAVLYLVDENFEIMYLILNYNYGHWDFPKGNMEIGETEIDTVFREVSEETGIKDVQIINGFRQQISYKYRKKSKLVNKAVIYYLAETKSKKVVLSFEHINFDWQTFEQALQKLSFENSKRVLRMANEFLLTTENMKRSPIKS</sequence>
<evidence type="ECO:0000256" key="5">
    <source>
        <dbReference type="ARBA" id="ARBA00032644"/>
    </source>
</evidence>
<evidence type="ECO:0000313" key="8">
    <source>
        <dbReference type="Proteomes" id="UP000315289"/>
    </source>
</evidence>
<dbReference type="PROSITE" id="PS00893">
    <property type="entry name" value="NUDIX_BOX"/>
    <property type="match status" value="1"/>
</dbReference>
<accession>A0A557SSB3</accession>
<dbReference type="AlphaFoldDB" id="A0A557SSB3"/>
<protein>
    <recommendedName>
        <fullName evidence="2">Bis(5'-nucleosyl)-tetraphosphatase [asymmetrical]</fullName>
    </recommendedName>
    <alternativeName>
        <fullName evidence="5">Diadenosine 5',5'''-P1,P4-tetraphosphate asymmetrical hydrolase</fullName>
    </alternativeName>
</protein>
<dbReference type="PANTHER" id="PTHR21340:SF0">
    <property type="entry name" value="BIS(5'-NUCLEOSYL)-TETRAPHOSPHATASE [ASYMMETRICAL]"/>
    <property type="match status" value="1"/>
</dbReference>
<dbReference type="Gene3D" id="3.90.79.10">
    <property type="entry name" value="Nucleoside Triphosphate Pyrophosphohydrolase"/>
    <property type="match status" value="1"/>
</dbReference>
<dbReference type="Pfam" id="PF00293">
    <property type="entry name" value="NUDIX"/>
    <property type="match status" value="1"/>
</dbReference>
<dbReference type="PANTHER" id="PTHR21340">
    <property type="entry name" value="DIADENOSINE 5,5-P1,P4-TETRAPHOSPHATE PYROPHOSPHOHYDROLASE MUTT"/>
    <property type="match status" value="1"/>
</dbReference>
<dbReference type="InterPro" id="IPR000086">
    <property type="entry name" value="NUDIX_hydrolase_dom"/>
</dbReference>
<evidence type="ECO:0000259" key="6">
    <source>
        <dbReference type="PROSITE" id="PS51462"/>
    </source>
</evidence>
<proteinExistence type="inferred from homology"/>
<dbReference type="CDD" id="cd03428">
    <property type="entry name" value="NUDIX_Ap4A_Nudt2"/>
    <property type="match status" value="1"/>
</dbReference>
<feature type="domain" description="Nudix hydrolase" evidence="6">
    <location>
        <begin position="4"/>
        <end position="133"/>
    </location>
</feature>
<dbReference type="GO" id="GO:0006754">
    <property type="term" value="P:ATP biosynthetic process"/>
    <property type="evidence" value="ECO:0007669"/>
    <property type="project" value="TreeGrafter"/>
</dbReference>
<dbReference type="OrthoDB" id="25379at2157"/>
<evidence type="ECO:0000256" key="2">
    <source>
        <dbReference type="ARBA" id="ARBA00018911"/>
    </source>
</evidence>
<keyword evidence="8" id="KW-1185">Reference proteome</keyword>
<keyword evidence="3" id="KW-0547">Nucleotide-binding</keyword>
<dbReference type="GO" id="GO:0006167">
    <property type="term" value="P:AMP biosynthetic process"/>
    <property type="evidence" value="ECO:0007669"/>
    <property type="project" value="TreeGrafter"/>
</dbReference>
<dbReference type="GO" id="GO:0004081">
    <property type="term" value="F:bis(5'-nucleosyl)-tetraphosphatase (asymmetrical) activity"/>
    <property type="evidence" value="ECO:0007669"/>
    <property type="project" value="TreeGrafter"/>
</dbReference>
<dbReference type="InterPro" id="IPR051325">
    <property type="entry name" value="Nudix_hydrolase_domain"/>
</dbReference>
<dbReference type="EMBL" id="VOAH01000015">
    <property type="protein sequence ID" value="TVP39503.1"/>
    <property type="molecule type" value="Genomic_DNA"/>
</dbReference>
<comment type="caution">
    <text evidence="7">The sequence shown here is derived from an EMBL/GenBank/DDBJ whole genome shotgun (WGS) entry which is preliminary data.</text>
</comment>
<dbReference type="PROSITE" id="PS51462">
    <property type="entry name" value="NUDIX"/>
    <property type="match status" value="1"/>
</dbReference>